<dbReference type="KEGG" id="afj:AFERRID_26920"/>
<evidence type="ECO:0000313" key="2">
    <source>
        <dbReference type="Proteomes" id="UP000280188"/>
    </source>
</evidence>
<dbReference type="Gene3D" id="1.10.3420.10">
    <property type="entry name" value="putative ntp pyrophosphohydrolase like domain"/>
    <property type="match status" value="1"/>
</dbReference>
<accession>A0A2Z6INB5</accession>
<dbReference type="InterPro" id="IPR023292">
    <property type="entry name" value="NTP_PyroPHydrolase-like_dom_sf"/>
</dbReference>
<evidence type="ECO:0000313" key="1">
    <source>
        <dbReference type="EMBL" id="BBF66474.1"/>
    </source>
</evidence>
<dbReference type="Proteomes" id="UP000280188">
    <property type="component" value="Chromosome"/>
</dbReference>
<proteinExistence type="predicted"/>
<dbReference type="RefSeq" id="WP_197722444.1">
    <property type="nucleotide sequence ID" value="NZ_AP018795.1"/>
</dbReference>
<dbReference type="EMBL" id="AP018795">
    <property type="protein sequence ID" value="BBF66474.1"/>
    <property type="molecule type" value="Genomic_DNA"/>
</dbReference>
<gene>
    <name evidence="1" type="ORF">AFERRID_26920</name>
</gene>
<dbReference type="AlphaFoldDB" id="A0A2Z6INB5"/>
<name>A0A2Z6INB5_ACIFI</name>
<reference evidence="1 2" key="1">
    <citation type="journal article" date="2018" name="Microbiol. Resour. Announc.">
        <title>Complete Genome Sequence of Acidithiobacillus ferridurans JCM 18981.</title>
        <authorList>
            <person name="Miyauchi T."/>
            <person name="Kouzuma A."/>
            <person name="Abe T."/>
            <person name="Watanabe K."/>
        </authorList>
    </citation>
    <scope>NUCLEOTIDE SEQUENCE [LARGE SCALE GENOMIC DNA]</scope>
    <source>
        <strain evidence="2">ATCC 33020 / DSM 29468 / JCM 18981 / 11Fe</strain>
    </source>
</reference>
<keyword evidence="2" id="KW-1185">Reference proteome</keyword>
<organism evidence="1 2">
    <name type="scientific">Acidithiobacillus ferridurans</name>
    <dbReference type="NCBI Taxonomy" id="1232575"/>
    <lineage>
        <taxon>Bacteria</taxon>
        <taxon>Pseudomonadati</taxon>
        <taxon>Pseudomonadota</taxon>
        <taxon>Acidithiobacillia</taxon>
        <taxon>Acidithiobacillales</taxon>
        <taxon>Acidithiobacillaceae</taxon>
        <taxon>Acidithiobacillus</taxon>
    </lineage>
</organism>
<protein>
    <submittedName>
        <fullName evidence="1">Uncharacterized protein</fullName>
    </submittedName>
</protein>
<sequence length="250" mass="27932">MTFIVVVSVLFLLENGFYHGQKELQLDKVQNAGTFENAIRAFNSMYRMPVGKESWDHTPEFAARPAQFQNILSEEVEESHEILLGADALDHETALCDWLGDLMVYCASEALKYDAFPDLIFAPGRDVLDPLIAGLSEVAQKKAGQDLAMIVRVVDDHARRHLDETSTDPRHLPIAITEVAVAGFAALARGFDGFDYWAILNIIMESNFSKLGADGKPIYDERGKVLKGPGYWKPEPAIRQYLSQLKRSDS</sequence>